<keyword evidence="2 8" id="KW-0378">Hydrolase</keyword>
<evidence type="ECO:0000256" key="2">
    <source>
        <dbReference type="ARBA" id="ARBA00022801"/>
    </source>
</evidence>
<dbReference type="SMART" id="SM00487">
    <property type="entry name" value="DEXDc"/>
    <property type="match status" value="1"/>
</dbReference>
<evidence type="ECO:0000313" key="8">
    <source>
        <dbReference type="EMBL" id="AHK22315.1"/>
    </source>
</evidence>
<dbReference type="Proteomes" id="UP000019450">
    <property type="component" value="Chromosome"/>
</dbReference>
<dbReference type="HOGENOM" id="CLU_003041_1_3_14"/>
<evidence type="ECO:0000259" key="7">
    <source>
        <dbReference type="PROSITE" id="PS51194"/>
    </source>
</evidence>
<dbReference type="GO" id="GO:0016787">
    <property type="term" value="F:hydrolase activity"/>
    <property type="evidence" value="ECO:0007669"/>
    <property type="project" value="UniProtKB-KW"/>
</dbReference>
<evidence type="ECO:0000256" key="3">
    <source>
        <dbReference type="ARBA" id="ARBA00022806"/>
    </source>
</evidence>
<evidence type="ECO:0000313" key="9">
    <source>
        <dbReference type="Proteomes" id="UP000019450"/>
    </source>
</evidence>
<evidence type="ECO:0000256" key="1">
    <source>
        <dbReference type="ARBA" id="ARBA00022741"/>
    </source>
</evidence>
<dbReference type="CDD" id="cd18787">
    <property type="entry name" value="SF2_C_DEAD"/>
    <property type="match status" value="1"/>
</dbReference>
<comment type="similarity">
    <text evidence="5">Belongs to the DEAD box helicase family.</text>
</comment>
<dbReference type="EMBL" id="CP006932">
    <property type="protein sequence ID" value="AHK22315.1"/>
    <property type="molecule type" value="Genomic_DNA"/>
</dbReference>
<evidence type="ECO:0000256" key="5">
    <source>
        <dbReference type="ARBA" id="ARBA00038437"/>
    </source>
</evidence>
<dbReference type="GO" id="GO:0003724">
    <property type="term" value="F:RNA helicase activity"/>
    <property type="evidence" value="ECO:0007669"/>
    <property type="project" value="UniProtKB-EC"/>
</dbReference>
<keyword evidence="9" id="KW-1185">Reference proteome</keyword>
<dbReference type="STRING" id="1427984.X271_00206"/>
<dbReference type="InterPro" id="IPR050079">
    <property type="entry name" value="DEAD_box_RNA_helicase"/>
</dbReference>
<dbReference type="eggNOG" id="COG0513">
    <property type="taxonomic scope" value="Bacteria"/>
</dbReference>
<dbReference type="KEGG" id="hcr:X271_00206"/>
<keyword evidence="4" id="KW-0067">ATP-binding</keyword>
<keyword evidence="1" id="KW-0547">Nucleotide-binding</keyword>
<gene>
    <name evidence="8" type="primary">cshB</name>
    <name evidence="8" type="ORF">X271_00206</name>
</gene>
<dbReference type="OrthoDB" id="9805696at2"/>
<dbReference type="GO" id="GO:0005829">
    <property type="term" value="C:cytosol"/>
    <property type="evidence" value="ECO:0007669"/>
    <property type="project" value="TreeGrafter"/>
</dbReference>
<reference evidence="8 9" key="1">
    <citation type="journal article" date="2014" name="Genome Biol. Evol.">
        <title>Phylogenomics of "Candidatus Hepatoplasma crinochetorum," a Lineage of Mollicutes Associated with Noninsect Arthropods.</title>
        <authorList>
            <person name="Leclercq S."/>
            <person name="Dittmer J."/>
            <person name="Bouchon D."/>
            <person name="Cordaux R."/>
        </authorList>
    </citation>
    <scope>NUCLEOTIDE SEQUENCE [LARGE SCALE GENOMIC DNA]</scope>
    <source>
        <strain evidence="8 9">Av</strain>
    </source>
</reference>
<dbReference type="EC" id="3.6.4.13" evidence="8"/>
<sequence length="367" mass="43345">MKIKINLNKYLESEKFNNLLEVQKDVFSILEVKNNLFCQSPTGTGKTLAYLLPILNQIEMDKKGVEAIILVPTNELIHQLKNQLLKINKYLNFSYFAITKNLDYDIEKNKYNKEAKIIISTIDKISSLQKKSPISYKKLKYIVVDEVDMIDNFKQLEQIKKFVDILKIKNNVSFSFFSATLEKNLQNKIEKLFKIKAKVINLNSKLEKKININLIKILNNDRLETLINLLKSNQFNPFFVIIFANKSKEVKKIYDYLISNNFKDIRYFSADLNIRKRKQIFTEVRNQKIIYLVTTDLYARGLDFNNVSHIINYDLPVDLNYFKHRIGRTNRSEDLKGKIYLLYNQNDQEKIKIIKNKNKNLTFKNLI</sequence>
<dbReference type="Gene3D" id="3.40.50.300">
    <property type="entry name" value="P-loop containing nucleotide triphosphate hydrolases"/>
    <property type="match status" value="2"/>
</dbReference>
<dbReference type="InterPro" id="IPR027417">
    <property type="entry name" value="P-loop_NTPase"/>
</dbReference>
<name>W8GS96_9MOLU</name>
<dbReference type="InterPro" id="IPR014001">
    <property type="entry name" value="Helicase_ATP-bd"/>
</dbReference>
<dbReference type="RefSeq" id="WP_025208615.1">
    <property type="nucleotide sequence ID" value="NZ_CP006932.1"/>
</dbReference>
<organism evidence="8 9">
    <name type="scientific">Candidatus Hepatoplasma crinochetorum Av</name>
    <dbReference type="NCBI Taxonomy" id="1427984"/>
    <lineage>
        <taxon>Bacteria</taxon>
        <taxon>Bacillati</taxon>
        <taxon>Mycoplasmatota</taxon>
        <taxon>Mollicutes</taxon>
        <taxon>Candidatus Hepatoplasmataceae</taxon>
        <taxon>Candidatus Hepatoplasma</taxon>
    </lineage>
</organism>
<protein>
    <submittedName>
        <fullName evidence="8">DEAD-box ATP-dependent RNA helicase CshB</fullName>
        <ecNumber evidence="8">3.6.4.13</ecNumber>
    </submittedName>
</protein>
<proteinExistence type="inferred from homology"/>
<dbReference type="PANTHER" id="PTHR47959">
    <property type="entry name" value="ATP-DEPENDENT RNA HELICASE RHLE-RELATED"/>
    <property type="match status" value="1"/>
</dbReference>
<accession>W8GS96</accession>
<dbReference type="GO" id="GO:0003676">
    <property type="term" value="F:nucleic acid binding"/>
    <property type="evidence" value="ECO:0007669"/>
    <property type="project" value="InterPro"/>
</dbReference>
<dbReference type="SUPFAM" id="SSF52540">
    <property type="entry name" value="P-loop containing nucleoside triphosphate hydrolases"/>
    <property type="match status" value="1"/>
</dbReference>
<dbReference type="GO" id="GO:0005524">
    <property type="term" value="F:ATP binding"/>
    <property type="evidence" value="ECO:0007669"/>
    <property type="project" value="UniProtKB-KW"/>
</dbReference>
<feature type="domain" description="Helicase ATP-binding" evidence="6">
    <location>
        <begin position="27"/>
        <end position="199"/>
    </location>
</feature>
<feature type="domain" description="Helicase C-terminal" evidence="7">
    <location>
        <begin position="222"/>
        <end position="367"/>
    </location>
</feature>
<dbReference type="PATRIC" id="fig|1427984.3.peg.193"/>
<dbReference type="SMART" id="SM00490">
    <property type="entry name" value="HELICc"/>
    <property type="match status" value="1"/>
</dbReference>
<dbReference type="PROSITE" id="PS51194">
    <property type="entry name" value="HELICASE_CTER"/>
    <property type="match status" value="1"/>
</dbReference>
<dbReference type="PANTHER" id="PTHR47959:SF13">
    <property type="entry name" value="ATP-DEPENDENT RNA HELICASE RHLE"/>
    <property type="match status" value="1"/>
</dbReference>
<dbReference type="InterPro" id="IPR011545">
    <property type="entry name" value="DEAD/DEAH_box_helicase_dom"/>
</dbReference>
<dbReference type="Pfam" id="PF00270">
    <property type="entry name" value="DEAD"/>
    <property type="match status" value="1"/>
</dbReference>
<evidence type="ECO:0000259" key="6">
    <source>
        <dbReference type="PROSITE" id="PS51192"/>
    </source>
</evidence>
<keyword evidence="3 8" id="KW-0347">Helicase</keyword>
<dbReference type="InterPro" id="IPR001650">
    <property type="entry name" value="Helicase_C-like"/>
</dbReference>
<dbReference type="AlphaFoldDB" id="W8GS96"/>
<evidence type="ECO:0000256" key="4">
    <source>
        <dbReference type="ARBA" id="ARBA00022840"/>
    </source>
</evidence>
<dbReference type="Pfam" id="PF00271">
    <property type="entry name" value="Helicase_C"/>
    <property type="match status" value="1"/>
</dbReference>
<dbReference type="PROSITE" id="PS51192">
    <property type="entry name" value="HELICASE_ATP_BIND_1"/>
    <property type="match status" value="1"/>
</dbReference>